<dbReference type="Pfam" id="PF13385">
    <property type="entry name" value="Laminin_G_3"/>
    <property type="match status" value="1"/>
</dbReference>
<sequence>MIRKFGNDIRIFFFGNRKERCHDAYRIFRCIWSTLHQCNMEIKYSITIVLALIFMLKLEFAQGQEPIFYMNFDEFGFEERHISKNEATYMMDLQQSQFSEGLLGKALDLSANAALRRPLKMENGELPDFGEIANFTVQIWVKTLADAAMGTPIIGNKLAEDPTTQGWQLYSRENGAWALILNDGKNRYDYVPTAERQRINDGEWHQILFTVDRNKKETWIYFDGINVAIYNTPDLKGLQSQYTTVIGGSDEKWEYGSNGQWNAFNGFIDEIKVWDSVIDAETVAKLYSQYRPNSKNSAVASDARHLKVLTWNIWHGGHRYGKEVGLQRVIETIKATNADLVGLVETYGSGAIIADSLGYYFYLISSNLSIMSRYPIAETIRAFKPFNFGGVKLMTGPSQELIFFDTWLHYLPDYSNSIIKENKTPKALIADEAGTRHTEIKEILKEISPYLKNTDEVPVIMVGDFNMGSHLDWTAETKDIHYGKIVEWPESKEMTQAGFMDSYRELHINPLLDPGFTWTPRAATSSYKYGLRDRIDYIYYKGKGLSPIESKVIDYHPIMFPSDHAAVLTDFQIK</sequence>
<dbReference type="Pfam" id="PF03372">
    <property type="entry name" value="Exo_endo_phos"/>
    <property type="match status" value="1"/>
</dbReference>
<name>A0A1M5CSR3_9FLAO</name>
<dbReference type="GO" id="GO:0004553">
    <property type="term" value="F:hydrolase activity, hydrolyzing O-glycosyl compounds"/>
    <property type="evidence" value="ECO:0007669"/>
    <property type="project" value="UniProtKB-ARBA"/>
</dbReference>
<reference evidence="3" key="1">
    <citation type="submission" date="2016-11" db="EMBL/GenBank/DDBJ databases">
        <authorList>
            <person name="Varghese N."/>
            <person name="Submissions S."/>
        </authorList>
    </citation>
    <scope>NUCLEOTIDE SEQUENCE [LARGE SCALE GENOMIC DNA]</scope>
    <source>
        <strain evidence="3">DSM 17539</strain>
    </source>
</reference>
<protein>
    <submittedName>
        <fullName evidence="2">Exonuclease III</fullName>
    </submittedName>
</protein>
<dbReference type="InterPro" id="IPR005135">
    <property type="entry name" value="Endo/exonuclease/phosphatase"/>
</dbReference>
<evidence type="ECO:0000259" key="1">
    <source>
        <dbReference type="Pfam" id="PF03372"/>
    </source>
</evidence>
<dbReference type="EMBL" id="FQUX01000005">
    <property type="protein sequence ID" value="SHF57769.1"/>
    <property type="molecule type" value="Genomic_DNA"/>
</dbReference>
<dbReference type="SUPFAM" id="SSF56219">
    <property type="entry name" value="DNase I-like"/>
    <property type="match status" value="1"/>
</dbReference>
<keyword evidence="3" id="KW-1185">Reference proteome</keyword>
<dbReference type="InterPro" id="IPR013320">
    <property type="entry name" value="ConA-like_dom_sf"/>
</dbReference>
<accession>A0A1M5CSR3</accession>
<dbReference type="AlphaFoldDB" id="A0A1M5CSR3"/>
<dbReference type="Proteomes" id="UP000184406">
    <property type="component" value="Unassembled WGS sequence"/>
</dbReference>
<organism evidence="2 3">
    <name type="scientific">Arenibacter palladensis</name>
    <dbReference type="NCBI Taxonomy" id="237373"/>
    <lineage>
        <taxon>Bacteria</taxon>
        <taxon>Pseudomonadati</taxon>
        <taxon>Bacteroidota</taxon>
        <taxon>Flavobacteriia</taxon>
        <taxon>Flavobacteriales</taxon>
        <taxon>Flavobacteriaceae</taxon>
        <taxon>Arenibacter</taxon>
    </lineage>
</organism>
<dbReference type="Gene3D" id="3.60.10.10">
    <property type="entry name" value="Endonuclease/exonuclease/phosphatase"/>
    <property type="match status" value="1"/>
</dbReference>
<keyword evidence="2" id="KW-0378">Hydrolase</keyword>
<dbReference type="GO" id="GO:0005975">
    <property type="term" value="P:carbohydrate metabolic process"/>
    <property type="evidence" value="ECO:0007669"/>
    <property type="project" value="UniProtKB-ARBA"/>
</dbReference>
<keyword evidence="2" id="KW-0269">Exonuclease</keyword>
<dbReference type="PANTHER" id="PTHR41349:SF1">
    <property type="entry name" value="PROTEIN CBG08683"/>
    <property type="match status" value="1"/>
</dbReference>
<dbReference type="GO" id="GO:0004527">
    <property type="term" value="F:exonuclease activity"/>
    <property type="evidence" value="ECO:0007669"/>
    <property type="project" value="UniProtKB-KW"/>
</dbReference>
<dbReference type="SUPFAM" id="SSF49899">
    <property type="entry name" value="Concanavalin A-like lectins/glucanases"/>
    <property type="match status" value="1"/>
</dbReference>
<proteinExistence type="predicted"/>
<keyword evidence="2" id="KW-0540">Nuclease</keyword>
<dbReference type="Gene3D" id="2.60.120.200">
    <property type="match status" value="1"/>
</dbReference>
<dbReference type="PANTHER" id="PTHR41349">
    <property type="match status" value="1"/>
</dbReference>
<gene>
    <name evidence="2" type="ORF">SAMN03080594_105180</name>
</gene>
<evidence type="ECO:0000313" key="2">
    <source>
        <dbReference type="EMBL" id="SHF57769.1"/>
    </source>
</evidence>
<evidence type="ECO:0000313" key="3">
    <source>
        <dbReference type="Proteomes" id="UP000184406"/>
    </source>
</evidence>
<dbReference type="InterPro" id="IPR036691">
    <property type="entry name" value="Endo/exonu/phosph_ase_sf"/>
</dbReference>
<feature type="domain" description="Endonuclease/exonuclease/phosphatase" evidence="1">
    <location>
        <begin position="309"/>
        <end position="564"/>
    </location>
</feature>